<keyword evidence="5" id="KW-0732">Signal</keyword>
<evidence type="ECO:0000259" key="6">
    <source>
        <dbReference type="Pfam" id="PF00171"/>
    </source>
</evidence>
<evidence type="ECO:0000313" key="7">
    <source>
        <dbReference type="EMBL" id="CAD8522203.1"/>
    </source>
</evidence>
<dbReference type="EMBL" id="HBEQ01011755">
    <property type="protein sequence ID" value="CAD8522203.1"/>
    <property type="molecule type" value="Transcribed_RNA"/>
</dbReference>
<comment type="similarity">
    <text evidence="1 4">Belongs to the aldehyde dehydrogenase family.</text>
</comment>
<dbReference type="PANTHER" id="PTHR11699">
    <property type="entry name" value="ALDEHYDE DEHYDROGENASE-RELATED"/>
    <property type="match status" value="1"/>
</dbReference>
<dbReference type="Gene3D" id="3.40.309.10">
    <property type="entry name" value="Aldehyde Dehydrogenase, Chain A, domain 2"/>
    <property type="match status" value="1"/>
</dbReference>
<organism evidence="7">
    <name type="scientific">Micromonas pusilla</name>
    <name type="common">Picoplanktonic green alga</name>
    <name type="synonym">Chromulina pusilla</name>
    <dbReference type="NCBI Taxonomy" id="38833"/>
    <lineage>
        <taxon>Eukaryota</taxon>
        <taxon>Viridiplantae</taxon>
        <taxon>Chlorophyta</taxon>
        <taxon>Mamiellophyceae</taxon>
        <taxon>Mamiellales</taxon>
        <taxon>Mamiellaceae</taxon>
        <taxon>Micromonas</taxon>
    </lineage>
</organism>
<dbReference type="Gene3D" id="3.40.605.10">
    <property type="entry name" value="Aldehyde Dehydrogenase, Chain A, domain 1"/>
    <property type="match status" value="1"/>
</dbReference>
<feature type="active site" evidence="3">
    <location>
        <position position="290"/>
    </location>
</feature>
<dbReference type="InterPro" id="IPR016161">
    <property type="entry name" value="Ald_DH/histidinol_DH"/>
</dbReference>
<dbReference type="InterPro" id="IPR016160">
    <property type="entry name" value="Ald_DH_CS_CYS"/>
</dbReference>
<reference evidence="7" key="1">
    <citation type="submission" date="2021-01" db="EMBL/GenBank/DDBJ databases">
        <authorList>
            <person name="Corre E."/>
            <person name="Pelletier E."/>
            <person name="Niang G."/>
            <person name="Scheremetjew M."/>
            <person name="Finn R."/>
            <person name="Kale V."/>
            <person name="Holt S."/>
            <person name="Cochrane G."/>
            <person name="Meng A."/>
            <person name="Brown T."/>
            <person name="Cohen L."/>
        </authorList>
    </citation>
    <scope>NUCLEOTIDE SEQUENCE</scope>
    <source>
        <strain evidence="7">CCMP1723</strain>
    </source>
</reference>
<protein>
    <recommendedName>
        <fullName evidence="6">Aldehyde dehydrogenase domain-containing protein</fullName>
    </recommendedName>
</protein>
<evidence type="ECO:0000256" key="1">
    <source>
        <dbReference type="ARBA" id="ARBA00009986"/>
    </source>
</evidence>
<gene>
    <name evidence="7" type="ORF">MCOM1403_LOCUS9454</name>
</gene>
<dbReference type="FunFam" id="3.40.309.10:FF:000009">
    <property type="entry name" value="Aldehyde dehydrogenase A"/>
    <property type="match status" value="1"/>
</dbReference>
<name>A0A7S0NMS9_MICPS</name>
<evidence type="ECO:0000256" key="3">
    <source>
        <dbReference type="PROSITE-ProRule" id="PRU10007"/>
    </source>
</evidence>
<dbReference type="Pfam" id="PF00171">
    <property type="entry name" value="Aldedh"/>
    <property type="match status" value="1"/>
</dbReference>
<dbReference type="InterPro" id="IPR015590">
    <property type="entry name" value="Aldehyde_DH_dom"/>
</dbReference>
<evidence type="ECO:0000256" key="2">
    <source>
        <dbReference type="ARBA" id="ARBA00023002"/>
    </source>
</evidence>
<dbReference type="InterPro" id="IPR029510">
    <property type="entry name" value="Ald_DH_CS_GLU"/>
</dbReference>
<evidence type="ECO:0000256" key="5">
    <source>
        <dbReference type="SAM" id="SignalP"/>
    </source>
</evidence>
<dbReference type="PROSITE" id="PS00070">
    <property type="entry name" value="ALDEHYDE_DEHYDR_CYS"/>
    <property type="match status" value="1"/>
</dbReference>
<accession>A0A7S0NMS9</accession>
<dbReference type="InterPro" id="IPR016162">
    <property type="entry name" value="Ald_DH_N"/>
</dbReference>
<feature type="signal peptide" evidence="5">
    <location>
        <begin position="1"/>
        <end position="15"/>
    </location>
</feature>
<feature type="chain" id="PRO_5031376512" description="Aldehyde dehydrogenase domain-containing protein" evidence="5">
    <location>
        <begin position="16"/>
        <end position="584"/>
    </location>
</feature>
<dbReference type="InterPro" id="IPR016163">
    <property type="entry name" value="Ald_DH_C"/>
</dbReference>
<dbReference type="GO" id="GO:0016620">
    <property type="term" value="F:oxidoreductase activity, acting on the aldehyde or oxo group of donors, NAD or NADP as acceptor"/>
    <property type="evidence" value="ECO:0007669"/>
    <property type="project" value="InterPro"/>
</dbReference>
<sequence length="584" mass="63727">MSRIGHLIVFGFVYAIYRLITHEWVPQVDVELTKEEKAGLPGKRWKPGTPFPKDFIPCYDPGTLEMLGPDMPADNADEVRVKIERARIAQKKWAKSSFKQRRLLIKTIQRFVLENQDTICKVSARDSGKPLVDAAFGEVIVTLEKCKWLIKEGEKWLKPEKRSSGLMMFYKNARVEYHPVGVMGAIVPWNYPFHNVFNPLLANVFAGNALVVKVSEYASWSSLYYGRAIKACLAAVGAPEDLVQIVHGYGEAGNALVTGGTDKVVFVGSTGVGRMVMKAAADTLTPVVLELGGKDPFIVLEDASLSQCVPMALRGAFQSCGQNCAGAERFYVHEKIHDKFVARVMKAANQLRQGWALAPGVDCGAMCMPNQAAYVQSLVDDAVAKGAKVECGGEIDKDAPGQFYPPTVLTNVNHSMKIMKEEVFGPVLSIVKVRSDDEAVALANECDFGLGSNVFGSTRRALEVGSQLNAGMTTINDFCATYMAQSLPFGGVKESGFDRFAGIEGLRGCCNVKSVVVDGIPGIRTDIPPPLQYPVQHCAFPFCKALCHMFFGLNILENARGLLMLVSAMMIPTPKVLLKGAKKD</sequence>
<keyword evidence="2 4" id="KW-0560">Oxidoreductase</keyword>
<dbReference type="AlphaFoldDB" id="A0A7S0NMS9"/>
<dbReference type="PROSITE" id="PS00687">
    <property type="entry name" value="ALDEHYDE_DEHYDR_GLU"/>
    <property type="match status" value="1"/>
</dbReference>
<dbReference type="SUPFAM" id="SSF53720">
    <property type="entry name" value="ALDH-like"/>
    <property type="match status" value="1"/>
</dbReference>
<proteinExistence type="inferred from homology"/>
<evidence type="ECO:0000256" key="4">
    <source>
        <dbReference type="RuleBase" id="RU003345"/>
    </source>
</evidence>
<feature type="domain" description="Aldehyde dehydrogenase" evidence="6">
    <location>
        <begin position="56"/>
        <end position="515"/>
    </location>
</feature>